<organism evidence="2 3">
    <name type="scientific">Nannocystis pusilla</name>
    <dbReference type="NCBI Taxonomy" id="889268"/>
    <lineage>
        <taxon>Bacteria</taxon>
        <taxon>Pseudomonadati</taxon>
        <taxon>Myxococcota</taxon>
        <taxon>Polyangia</taxon>
        <taxon>Nannocystales</taxon>
        <taxon>Nannocystaceae</taxon>
        <taxon>Nannocystis</taxon>
    </lineage>
</organism>
<comment type="caution">
    <text evidence="2">The sequence shown here is derived from an EMBL/GenBank/DDBJ whole genome shotgun (WGS) entry which is preliminary data.</text>
</comment>
<accession>A0A9X3F076</accession>
<name>A0A9X3F076_9BACT</name>
<evidence type="ECO:0000256" key="1">
    <source>
        <dbReference type="SAM" id="MobiDB-lite"/>
    </source>
</evidence>
<evidence type="ECO:0000313" key="3">
    <source>
        <dbReference type="Proteomes" id="UP001150924"/>
    </source>
</evidence>
<feature type="region of interest" description="Disordered" evidence="1">
    <location>
        <begin position="35"/>
        <end position="89"/>
    </location>
</feature>
<gene>
    <name evidence="2" type="ORF">OV079_46205</name>
</gene>
<dbReference type="EMBL" id="JAPNKE010000002">
    <property type="protein sequence ID" value="MCY1012810.1"/>
    <property type="molecule type" value="Genomic_DNA"/>
</dbReference>
<reference evidence="2" key="1">
    <citation type="submission" date="2022-11" db="EMBL/GenBank/DDBJ databases">
        <title>Minimal conservation of predation-associated metabolite biosynthetic gene clusters underscores biosynthetic potential of Myxococcota including descriptions for ten novel species: Archangium lansinium sp. nov., Myxococcus landrumus sp. nov., Nannocystis bai.</title>
        <authorList>
            <person name="Ahearne A."/>
            <person name="Stevens C."/>
            <person name="Phillips K."/>
        </authorList>
    </citation>
    <scope>NUCLEOTIDE SEQUENCE</scope>
    <source>
        <strain evidence="2">Na p29</strain>
    </source>
</reference>
<dbReference type="AlphaFoldDB" id="A0A9X3F076"/>
<dbReference type="Proteomes" id="UP001150924">
    <property type="component" value="Unassembled WGS sequence"/>
</dbReference>
<evidence type="ECO:0000313" key="2">
    <source>
        <dbReference type="EMBL" id="MCY1012810.1"/>
    </source>
</evidence>
<dbReference type="RefSeq" id="WP_267776347.1">
    <property type="nucleotide sequence ID" value="NZ_JAPNKE010000002.1"/>
</dbReference>
<feature type="compositionally biased region" description="Basic and acidic residues" evidence="1">
    <location>
        <begin position="67"/>
        <end position="77"/>
    </location>
</feature>
<sequence>MVDADEAVADEIVDVRVAERAGELSWAVMKKFSDRAGPQRRGACGGRQFSRGRGAPGSKRAASNDLEEGRSDREHHHVAGSITHRPGRLNPSAWARWARSIIMFFKK</sequence>
<keyword evidence="3" id="KW-1185">Reference proteome</keyword>
<proteinExistence type="predicted"/>
<protein>
    <submittedName>
        <fullName evidence="2">Uncharacterized protein</fullName>
    </submittedName>
</protein>